<dbReference type="Proteomes" id="UP000219993">
    <property type="component" value="Chromosome"/>
</dbReference>
<dbReference type="SMART" id="SM00448">
    <property type="entry name" value="REC"/>
    <property type="match status" value="1"/>
</dbReference>
<dbReference type="SUPFAM" id="SSF52172">
    <property type="entry name" value="CheY-like"/>
    <property type="match status" value="1"/>
</dbReference>
<dbReference type="PROSITE" id="PS50110">
    <property type="entry name" value="RESPONSE_REGULATORY"/>
    <property type="match status" value="1"/>
</dbReference>
<evidence type="ECO:0000256" key="1">
    <source>
        <dbReference type="PROSITE-ProRule" id="PRU00169"/>
    </source>
</evidence>
<dbReference type="GO" id="GO:0000160">
    <property type="term" value="P:phosphorelay signal transduction system"/>
    <property type="evidence" value="ECO:0007669"/>
    <property type="project" value="InterPro"/>
</dbReference>
<feature type="domain" description="EAL" evidence="4">
    <location>
        <begin position="322"/>
        <end position="578"/>
    </location>
</feature>
<keyword evidence="7" id="KW-1185">Reference proteome</keyword>
<dbReference type="KEGG" id="hbe:BEI_3628"/>
<dbReference type="EMBL" id="CP021435">
    <property type="protein sequence ID" value="ATJ84615.1"/>
    <property type="molecule type" value="Genomic_DNA"/>
</dbReference>
<dbReference type="Pfam" id="PF00072">
    <property type="entry name" value="Response_reg"/>
    <property type="match status" value="1"/>
</dbReference>
<evidence type="ECO:0000256" key="2">
    <source>
        <dbReference type="SAM" id="Coils"/>
    </source>
</evidence>
<dbReference type="InterPro" id="IPR043128">
    <property type="entry name" value="Rev_trsase/Diguanyl_cyclase"/>
</dbReference>
<feature type="domain" description="GGDEF" evidence="5">
    <location>
        <begin position="184"/>
        <end position="317"/>
    </location>
</feature>
<accession>A0A291PCN0</accession>
<dbReference type="InterPro" id="IPR001633">
    <property type="entry name" value="EAL_dom"/>
</dbReference>
<dbReference type="OrthoDB" id="9816034at2"/>
<reference evidence="6 7" key="1">
    <citation type="journal article" date="2017" name="Sci. Rep.">
        <title>Revealing the Saline Adaptation Strategies of the Halophilic Bacterium Halomonas beimenensis through High-throughput Omics and Transposon Mutagenesis Approaches.</title>
        <authorList>
            <person name="Chen Y.H."/>
            <person name="Lin S.S."/>
            <person name="Shyu Y.T."/>
        </authorList>
    </citation>
    <scope>NUCLEOTIDE SEQUENCE [LARGE SCALE GENOMIC DNA]</scope>
    <source>
        <strain evidence="6 7">NTU-111</strain>
    </source>
</reference>
<dbReference type="PROSITE" id="PS50887">
    <property type="entry name" value="GGDEF"/>
    <property type="match status" value="1"/>
</dbReference>
<dbReference type="PANTHER" id="PTHR33121">
    <property type="entry name" value="CYCLIC DI-GMP PHOSPHODIESTERASE PDEF"/>
    <property type="match status" value="1"/>
</dbReference>
<evidence type="ECO:0000313" key="6">
    <source>
        <dbReference type="EMBL" id="ATJ84615.1"/>
    </source>
</evidence>
<dbReference type="SMART" id="SM00052">
    <property type="entry name" value="EAL"/>
    <property type="match status" value="1"/>
</dbReference>
<dbReference type="InterPro" id="IPR050706">
    <property type="entry name" value="Cyclic-di-GMP_PDE-like"/>
</dbReference>
<feature type="domain" description="Response regulatory" evidence="3">
    <location>
        <begin position="10"/>
        <end position="127"/>
    </location>
</feature>
<proteinExistence type="predicted"/>
<organism evidence="6 7">
    <name type="scientific">Halomonas beimenensis</name>
    <dbReference type="NCBI Taxonomy" id="475662"/>
    <lineage>
        <taxon>Bacteria</taxon>
        <taxon>Pseudomonadati</taxon>
        <taxon>Pseudomonadota</taxon>
        <taxon>Gammaproteobacteria</taxon>
        <taxon>Oceanospirillales</taxon>
        <taxon>Halomonadaceae</taxon>
        <taxon>Halomonas</taxon>
    </lineage>
</organism>
<dbReference type="InterPro" id="IPR029787">
    <property type="entry name" value="Nucleotide_cyclase"/>
</dbReference>
<dbReference type="InterPro" id="IPR035919">
    <property type="entry name" value="EAL_sf"/>
</dbReference>
<keyword evidence="1" id="KW-0597">Phosphoprotein</keyword>
<dbReference type="InterPro" id="IPR000160">
    <property type="entry name" value="GGDEF_dom"/>
</dbReference>
<dbReference type="Pfam" id="PF00563">
    <property type="entry name" value="EAL"/>
    <property type="match status" value="1"/>
</dbReference>
<evidence type="ECO:0000259" key="4">
    <source>
        <dbReference type="PROSITE" id="PS50883"/>
    </source>
</evidence>
<dbReference type="CDD" id="cd01948">
    <property type="entry name" value="EAL"/>
    <property type="match status" value="1"/>
</dbReference>
<gene>
    <name evidence="6" type="ORF">BEI_3628</name>
</gene>
<evidence type="ECO:0000259" key="5">
    <source>
        <dbReference type="PROSITE" id="PS50887"/>
    </source>
</evidence>
<feature type="modified residue" description="4-aspartylphosphate" evidence="1">
    <location>
        <position position="60"/>
    </location>
</feature>
<dbReference type="RefSeq" id="WP_097790782.1">
    <property type="nucleotide sequence ID" value="NZ_CP021435.1"/>
</dbReference>
<dbReference type="Pfam" id="PF00990">
    <property type="entry name" value="GGDEF"/>
    <property type="match status" value="1"/>
</dbReference>
<dbReference type="Gene3D" id="3.40.50.2300">
    <property type="match status" value="1"/>
</dbReference>
<protein>
    <submittedName>
        <fullName evidence="6">Diguanylate cyclase</fullName>
    </submittedName>
</protein>
<dbReference type="InterPro" id="IPR001789">
    <property type="entry name" value="Sig_transdc_resp-reg_receiver"/>
</dbReference>
<dbReference type="Gene3D" id="3.30.70.270">
    <property type="match status" value="1"/>
</dbReference>
<evidence type="ECO:0000313" key="7">
    <source>
        <dbReference type="Proteomes" id="UP000219993"/>
    </source>
</evidence>
<dbReference type="GO" id="GO:0071111">
    <property type="term" value="F:cyclic-guanylate-specific phosphodiesterase activity"/>
    <property type="evidence" value="ECO:0007669"/>
    <property type="project" value="InterPro"/>
</dbReference>
<dbReference type="PANTHER" id="PTHR33121:SF19">
    <property type="entry name" value="CYCLIC DI-GMP PHOSPHODIESTERASE PA2567"/>
    <property type="match status" value="1"/>
</dbReference>
<keyword evidence="2" id="KW-0175">Coiled coil</keyword>
<name>A0A291PCN0_9GAMM</name>
<dbReference type="InterPro" id="IPR011006">
    <property type="entry name" value="CheY-like_superfamily"/>
</dbReference>
<dbReference type="Gene3D" id="3.20.20.450">
    <property type="entry name" value="EAL domain"/>
    <property type="match status" value="1"/>
</dbReference>
<dbReference type="SUPFAM" id="SSF55073">
    <property type="entry name" value="Nucleotide cyclase"/>
    <property type="match status" value="1"/>
</dbReference>
<dbReference type="AlphaFoldDB" id="A0A291PCN0"/>
<sequence>MPDTPLREKRLLVVDDNPVNVELLLDLLEDQGFENAAGLEDPREVLDHCRARRPDLILLDLRMPHLDGYAVIAQLKDAFGDQAPAVIVLTAQADDATRRRVLAQGVHDIITKPFDYGEVLQRIRNALHLEHRFATRSEQADRLQREVEARTRELERLSRTDPITGLPNRRELTRHLREWQHAGLASGALFIAIDDLRDVVQLHGHTTAERLLKALAEVMRPALPERALLGIWGGGGLLVIVRAPASEAALEALARKLLARLEREHGVEDLRLTVRARVGIGQARSVSPERLAHMAALALPPMDSGQRLRHHCSELERLQRERLQLQHALRGAAGRNELSLVYQPKLTLGSRETVGAEALLRWHHPRLGTISPGRFIPLAEATGDILDFGDWVLETALTQLGEWRARGAVTSDFSLAVNVAPRQLCRPDFAEALLGRLDRLGLPHHCLSIEVTESGLMADVDQARRQLRALADAGIGIGVDDFGTGYSSLAYLKTLPLSLIKIDRAFVMDLVDDPEARHLATTITRLAHGLGFEVIAEGIEEEAQARLLEAMGCPLGQGYLFARPLPAADFLAWYGRQAVPGHAP</sequence>
<feature type="coiled-coil region" evidence="2">
    <location>
        <begin position="308"/>
        <end position="335"/>
    </location>
</feature>
<dbReference type="SUPFAM" id="SSF141868">
    <property type="entry name" value="EAL domain-like"/>
    <property type="match status" value="1"/>
</dbReference>
<dbReference type="NCBIfam" id="TIGR00254">
    <property type="entry name" value="GGDEF"/>
    <property type="match status" value="1"/>
</dbReference>
<evidence type="ECO:0000259" key="3">
    <source>
        <dbReference type="PROSITE" id="PS50110"/>
    </source>
</evidence>
<dbReference type="PROSITE" id="PS50883">
    <property type="entry name" value="EAL"/>
    <property type="match status" value="1"/>
</dbReference>
<dbReference type="SMART" id="SM00267">
    <property type="entry name" value="GGDEF"/>
    <property type="match status" value="1"/>
</dbReference>